<feature type="domain" description="Amidohydrolase-related" evidence="3">
    <location>
        <begin position="47"/>
        <end position="427"/>
    </location>
</feature>
<dbReference type="Pfam" id="PF01979">
    <property type="entry name" value="Amidohydro_1"/>
    <property type="match status" value="1"/>
</dbReference>
<keyword evidence="2" id="KW-0378">Hydrolase</keyword>
<evidence type="ECO:0000256" key="2">
    <source>
        <dbReference type="ARBA" id="ARBA00022801"/>
    </source>
</evidence>
<dbReference type="InterPro" id="IPR011059">
    <property type="entry name" value="Metal-dep_hydrolase_composite"/>
</dbReference>
<comment type="caution">
    <text evidence="4">The sequence shown here is derived from an EMBL/GenBank/DDBJ whole genome shotgun (WGS) entry which is preliminary data.</text>
</comment>
<dbReference type="Proteomes" id="UP001319882">
    <property type="component" value="Unassembled WGS sequence"/>
</dbReference>
<dbReference type="PANTHER" id="PTHR43794:SF11">
    <property type="entry name" value="AMIDOHYDROLASE-RELATED DOMAIN-CONTAINING PROTEIN"/>
    <property type="match status" value="1"/>
</dbReference>
<dbReference type="EMBL" id="WHVL01000002">
    <property type="protein sequence ID" value="MCB8888988.1"/>
    <property type="molecule type" value="Genomic_DNA"/>
</dbReference>
<sequence length="481" mass="52432">MEHYAFAAAVRGSDFTLGGPCRIGVEDGVIKAVDQLDTSLSATPRRMALPALSNAHDHGRPLSSSSFGAAGKPLETWLLRLAVMPSVDPYLAACAAFGRAAEGGCAAVMMHCTRPQGLDALPLEVRAVAKAARAVGIRLTFAVGMRDRNPLIYGHDAPVKARMGAAAQACVERYFQLPTLTHQEQLQQVEEVARAVDDLEVDIQFGPTGVQWCSQELLEGIATMSASTGRRVHMHLLETRHQRAWADEKFPQGIVRYLSDIGLLSPRLTLAHCTWARPDELELIAESGATIAINTSSNLHLRSGLAPVAAMWKAGCNVAMGVDGCALDEDDDAIRELRLNTLLHGPTGVFEDTTRQRMLAAATTLSRASLGHSGQALLAPGHPADWMTLNLEKLDPDQIMPLDCLDLFFSRATRRHLDRLVVRGRSVIEQGTLVTLNLEEVHDELRAMYRQALHQRGDLIDAWPDLEQQVAAHYRDRAGCC</sequence>
<reference evidence="4 5" key="1">
    <citation type="journal article" date="2021" name="Sci. Rep.">
        <title>Genome analysis of a halophilic bacterium Halomonas malpeensis YU-PRIM-29(T) reveals its exopolysaccharide and pigment producing capabilities.</title>
        <authorList>
            <person name="Athmika"/>
            <person name="Ghate S.D."/>
            <person name="Arun A.B."/>
            <person name="Rao S.S."/>
            <person name="Kumar S.T.A."/>
            <person name="Kandiyil M.K."/>
            <person name="Saptami K."/>
            <person name="Rekha P.D."/>
        </authorList>
    </citation>
    <scope>NUCLEOTIDE SEQUENCE [LARGE SCALE GENOMIC DNA]</scope>
    <source>
        <strain evidence="5">prim 29</strain>
    </source>
</reference>
<dbReference type="RefSeq" id="WP_227389642.1">
    <property type="nucleotide sequence ID" value="NZ_JBHSCJ010000010.1"/>
</dbReference>
<dbReference type="SUPFAM" id="SSF51338">
    <property type="entry name" value="Composite domain of metallo-dependent hydrolases"/>
    <property type="match status" value="1"/>
</dbReference>
<evidence type="ECO:0000313" key="4">
    <source>
        <dbReference type="EMBL" id="MCB8888988.1"/>
    </source>
</evidence>
<evidence type="ECO:0000256" key="1">
    <source>
        <dbReference type="ARBA" id="ARBA00006745"/>
    </source>
</evidence>
<evidence type="ECO:0000259" key="3">
    <source>
        <dbReference type="Pfam" id="PF01979"/>
    </source>
</evidence>
<dbReference type="Gene3D" id="3.20.20.140">
    <property type="entry name" value="Metal-dependent hydrolases"/>
    <property type="match status" value="1"/>
</dbReference>
<name>A0ABS8DSH4_9GAMM</name>
<organism evidence="4 5">
    <name type="scientific">Vreelandella malpeensis</name>
    <dbReference type="NCBI Taxonomy" id="1172368"/>
    <lineage>
        <taxon>Bacteria</taxon>
        <taxon>Pseudomonadati</taxon>
        <taxon>Pseudomonadota</taxon>
        <taxon>Gammaproteobacteria</taxon>
        <taxon>Oceanospirillales</taxon>
        <taxon>Halomonadaceae</taxon>
        <taxon>Vreelandella</taxon>
    </lineage>
</organism>
<dbReference type="SUPFAM" id="SSF51556">
    <property type="entry name" value="Metallo-dependent hydrolases"/>
    <property type="match status" value="1"/>
</dbReference>
<dbReference type="InterPro" id="IPR006680">
    <property type="entry name" value="Amidohydro-rel"/>
</dbReference>
<dbReference type="PANTHER" id="PTHR43794">
    <property type="entry name" value="AMINOHYDROLASE SSNA-RELATED"/>
    <property type="match status" value="1"/>
</dbReference>
<accession>A0ABS8DSH4</accession>
<protein>
    <submittedName>
        <fullName evidence="4">Amidohydrolase family protein</fullName>
    </submittedName>
</protein>
<proteinExistence type="inferred from homology"/>
<dbReference type="InterPro" id="IPR050287">
    <property type="entry name" value="MTA/SAH_deaminase"/>
</dbReference>
<gene>
    <name evidence="4" type="ORF">GEV37_07660</name>
</gene>
<keyword evidence="5" id="KW-1185">Reference proteome</keyword>
<evidence type="ECO:0000313" key="5">
    <source>
        <dbReference type="Proteomes" id="UP001319882"/>
    </source>
</evidence>
<comment type="similarity">
    <text evidence="1">Belongs to the metallo-dependent hydrolases superfamily. ATZ/TRZ family.</text>
</comment>
<dbReference type="InterPro" id="IPR032466">
    <property type="entry name" value="Metal_Hydrolase"/>
</dbReference>